<sequence length="113" mass="13047">MFTITSFRVRILEASSSSHPIRIYKNENWCHESMNPENAIYCGFSDLVVSAQCADSLEYPCQYREVRSQDRKLKHGSRLTIFIILLVLLILSACCNIIIMRKYGSRHSTSEKI</sequence>
<dbReference type="Proteomes" id="UP000031668">
    <property type="component" value="Unassembled WGS sequence"/>
</dbReference>
<evidence type="ECO:0008006" key="4">
    <source>
        <dbReference type="Google" id="ProtNLM"/>
    </source>
</evidence>
<gene>
    <name evidence="2" type="ORF">RF11_13289</name>
</gene>
<evidence type="ECO:0000313" key="3">
    <source>
        <dbReference type="Proteomes" id="UP000031668"/>
    </source>
</evidence>
<protein>
    <recommendedName>
        <fullName evidence="4">SRCR domain-containing protein</fullName>
    </recommendedName>
</protein>
<evidence type="ECO:0000256" key="1">
    <source>
        <dbReference type="SAM" id="Phobius"/>
    </source>
</evidence>
<keyword evidence="1" id="KW-1133">Transmembrane helix</keyword>
<proteinExistence type="predicted"/>
<keyword evidence="1" id="KW-0812">Transmembrane</keyword>
<comment type="caution">
    <text evidence="2">The sequence shown here is derived from an EMBL/GenBank/DDBJ whole genome shotgun (WGS) entry which is preliminary data.</text>
</comment>
<reference evidence="2 3" key="1">
    <citation type="journal article" date="2014" name="Genome Biol. Evol.">
        <title>The genome of the myxosporean Thelohanellus kitauei shows adaptations to nutrient acquisition within its fish host.</title>
        <authorList>
            <person name="Yang Y."/>
            <person name="Xiong J."/>
            <person name="Zhou Z."/>
            <person name="Huo F."/>
            <person name="Miao W."/>
            <person name="Ran C."/>
            <person name="Liu Y."/>
            <person name="Zhang J."/>
            <person name="Feng J."/>
            <person name="Wang M."/>
            <person name="Wang M."/>
            <person name="Wang L."/>
            <person name="Yao B."/>
        </authorList>
    </citation>
    <scope>NUCLEOTIDE SEQUENCE [LARGE SCALE GENOMIC DNA]</scope>
    <source>
        <strain evidence="2">Wuqing</strain>
    </source>
</reference>
<accession>A0A0C2N777</accession>
<feature type="transmembrane region" description="Helical" evidence="1">
    <location>
        <begin position="79"/>
        <end position="99"/>
    </location>
</feature>
<evidence type="ECO:0000313" key="2">
    <source>
        <dbReference type="EMBL" id="KII69757.1"/>
    </source>
</evidence>
<keyword evidence="3" id="KW-1185">Reference proteome</keyword>
<dbReference type="EMBL" id="JWZT01002293">
    <property type="protein sequence ID" value="KII69757.1"/>
    <property type="molecule type" value="Genomic_DNA"/>
</dbReference>
<keyword evidence="1" id="KW-0472">Membrane</keyword>
<dbReference type="AlphaFoldDB" id="A0A0C2N777"/>
<name>A0A0C2N777_THEKT</name>
<organism evidence="2 3">
    <name type="scientific">Thelohanellus kitauei</name>
    <name type="common">Myxosporean</name>
    <dbReference type="NCBI Taxonomy" id="669202"/>
    <lineage>
        <taxon>Eukaryota</taxon>
        <taxon>Metazoa</taxon>
        <taxon>Cnidaria</taxon>
        <taxon>Myxozoa</taxon>
        <taxon>Myxosporea</taxon>
        <taxon>Bivalvulida</taxon>
        <taxon>Platysporina</taxon>
        <taxon>Myxobolidae</taxon>
        <taxon>Thelohanellus</taxon>
    </lineage>
</organism>